<comment type="caution">
    <text evidence="1">The sequence shown here is derived from an EMBL/GenBank/DDBJ whole genome shotgun (WGS) entry which is preliminary data.</text>
</comment>
<feature type="non-terminal residue" evidence="1">
    <location>
        <position position="159"/>
    </location>
</feature>
<organism evidence="1">
    <name type="scientific">marine sediment metagenome</name>
    <dbReference type="NCBI Taxonomy" id="412755"/>
    <lineage>
        <taxon>unclassified sequences</taxon>
        <taxon>metagenomes</taxon>
        <taxon>ecological metagenomes</taxon>
    </lineage>
</organism>
<dbReference type="AlphaFoldDB" id="X1QU54"/>
<sequence length="159" mass="18674">EKMTIDKPLKSQDTRVPISRSQEDIRDLLARFGAKKVAFEEDFDKGTQVLRFLYPLEEGKDVPVQFNIETKGIYDYLKDKHQRAYKGDEYLFKQANRVAWRHILDWVKANLNLVEFGLIPFENMFLSYFSHVLPDGSYRSLGEFILPKLHSGELFNKLL</sequence>
<reference evidence="1" key="1">
    <citation type="journal article" date="2014" name="Front. Microbiol.">
        <title>High frequency of phylogenetically diverse reductive dehalogenase-homologous genes in deep subseafloor sedimentary metagenomes.</title>
        <authorList>
            <person name="Kawai M."/>
            <person name="Futagami T."/>
            <person name="Toyoda A."/>
            <person name="Takaki Y."/>
            <person name="Nishi S."/>
            <person name="Hori S."/>
            <person name="Arai W."/>
            <person name="Tsubouchi T."/>
            <person name="Morono Y."/>
            <person name="Uchiyama I."/>
            <person name="Ito T."/>
            <person name="Fujiyama A."/>
            <person name="Inagaki F."/>
            <person name="Takami H."/>
        </authorList>
    </citation>
    <scope>NUCLEOTIDE SEQUENCE</scope>
    <source>
        <strain evidence="1">Expedition CK06-06</strain>
    </source>
</reference>
<accession>X1QU54</accession>
<gene>
    <name evidence="1" type="ORF">S06H3_62099</name>
</gene>
<dbReference type="EMBL" id="BARV01040856">
    <property type="protein sequence ID" value="GAI46804.1"/>
    <property type="molecule type" value="Genomic_DNA"/>
</dbReference>
<proteinExistence type="predicted"/>
<protein>
    <submittedName>
        <fullName evidence="1">Uncharacterized protein</fullName>
    </submittedName>
</protein>
<name>X1QU54_9ZZZZ</name>
<feature type="non-terminal residue" evidence="1">
    <location>
        <position position="1"/>
    </location>
</feature>
<evidence type="ECO:0000313" key="1">
    <source>
        <dbReference type="EMBL" id="GAI46804.1"/>
    </source>
</evidence>